<organism evidence="2 3">
    <name type="scientific">Corynebacterium glucuronolyticum</name>
    <dbReference type="NCBI Taxonomy" id="39791"/>
    <lineage>
        <taxon>Bacteria</taxon>
        <taxon>Bacillati</taxon>
        <taxon>Actinomycetota</taxon>
        <taxon>Actinomycetes</taxon>
        <taxon>Mycobacteriales</taxon>
        <taxon>Corynebacteriaceae</taxon>
        <taxon>Corynebacterium</taxon>
    </lineage>
</organism>
<sequence>MTELMGLWRKMPTKDRQWHLVTILNEAEPAEKHQYVRDLVATIPVNELREYRLYLSDESTRRETETQMMALTAKFRDRGMTKKPTRIDDATLATITAQHPQITTVYVWDPDVLWLDGEHVLDGKDLYRKQGPDAGDISDPRLWVHYPTPIQEG</sequence>
<evidence type="ECO:0000313" key="1">
    <source>
        <dbReference type="EMBL" id="QQB45313.1"/>
    </source>
</evidence>
<evidence type="ECO:0000313" key="3">
    <source>
        <dbReference type="Proteomes" id="UP000596145"/>
    </source>
</evidence>
<dbReference type="Proteomes" id="UP000596145">
    <property type="component" value="Chromosome"/>
</dbReference>
<dbReference type="EMBL" id="CP066007">
    <property type="protein sequence ID" value="QQB45313.1"/>
    <property type="molecule type" value="Genomic_DNA"/>
</dbReference>
<dbReference type="GeneID" id="92760498"/>
<evidence type="ECO:0000313" key="2">
    <source>
        <dbReference type="EMBL" id="QQB45369.1"/>
    </source>
</evidence>
<proteinExistence type="predicted"/>
<dbReference type="AlphaFoldDB" id="A0A7T4BN88"/>
<name>A0A7T4BN88_9CORY</name>
<reference evidence="2 3" key="1">
    <citation type="submission" date="2020-12" db="EMBL/GenBank/DDBJ databases">
        <title>FDA dAtabase for Regulatory Grade micrObial Sequences (FDA-ARGOS): Supporting development and validation of Infectious Disease Dx tests.</title>
        <authorList>
            <person name="Sproer C."/>
            <person name="Gronow S."/>
            <person name="Severitt S."/>
            <person name="Schroder I."/>
            <person name="Tallon L."/>
            <person name="Sadzewicz L."/>
            <person name="Zhao X."/>
            <person name="Boylan J."/>
            <person name="Ott S."/>
            <person name="Bowen H."/>
            <person name="Vavikolanu K."/>
            <person name="Mehta A."/>
            <person name="Aluvathingal J."/>
            <person name="Nadendla S."/>
            <person name="Lowell S."/>
            <person name="Myers T."/>
            <person name="Yan Y."/>
            <person name="Sichtig H."/>
        </authorList>
    </citation>
    <scope>NUCLEOTIDE SEQUENCE [LARGE SCALE GENOMIC DNA]</scope>
    <source>
        <strain evidence="2 3">FDAARGOS_1053</strain>
    </source>
</reference>
<dbReference type="EMBL" id="CP066007">
    <property type="protein sequence ID" value="QQB45369.1"/>
    <property type="molecule type" value="Genomic_DNA"/>
</dbReference>
<gene>
    <name evidence="1" type="ORF">I6I10_07135</name>
    <name evidence="2" type="ORF">I6I10_07440</name>
</gene>
<accession>A0A7T4BN88</accession>
<protein>
    <submittedName>
        <fullName evidence="2">Uncharacterized protein</fullName>
    </submittedName>
</protein>
<dbReference type="RefSeq" id="WP_198481365.1">
    <property type="nucleotide sequence ID" value="NZ_CP066007.1"/>
</dbReference>